<keyword evidence="1" id="KW-0472">Membrane</keyword>
<protein>
    <submittedName>
        <fullName evidence="2">Uncharacterized protein</fullName>
    </submittedName>
</protein>
<organism evidence="2">
    <name type="scientific">Odontella aurita</name>
    <dbReference type="NCBI Taxonomy" id="265563"/>
    <lineage>
        <taxon>Eukaryota</taxon>
        <taxon>Sar</taxon>
        <taxon>Stramenopiles</taxon>
        <taxon>Ochrophyta</taxon>
        <taxon>Bacillariophyta</taxon>
        <taxon>Mediophyceae</taxon>
        <taxon>Biddulphiophycidae</taxon>
        <taxon>Eupodiscales</taxon>
        <taxon>Odontellaceae</taxon>
        <taxon>Odontella</taxon>
    </lineage>
</organism>
<dbReference type="EMBL" id="HBKQ01058266">
    <property type="protein sequence ID" value="CAE2284983.1"/>
    <property type="molecule type" value="Transcribed_RNA"/>
</dbReference>
<keyword evidence="1" id="KW-1133">Transmembrane helix</keyword>
<keyword evidence="1" id="KW-0812">Transmembrane</keyword>
<proteinExistence type="predicted"/>
<name>A0A7S4K5X2_9STRA</name>
<feature type="transmembrane region" description="Helical" evidence="1">
    <location>
        <begin position="312"/>
        <end position="334"/>
    </location>
</feature>
<evidence type="ECO:0000313" key="2">
    <source>
        <dbReference type="EMBL" id="CAE2284983.1"/>
    </source>
</evidence>
<accession>A0A7S4K5X2</accession>
<sequence>MSRIGSSAGTVVGRVRWRLSGSEIKGHHLSRSWRESPGGWWMADAVRHVCRVHHPFLWLMMPAVASARGGHSQCQHGCALEEAAGFWSNCCCISCSLQSDGVDYSYALDDPSLRTACCSIQNAYVSFYCWGLPCLLLTCFYLLRWFDGYGVVPTLLVMLGDDGGEEKEEGESSPTRDPHCALGPRDTLPAPLMTVWDLTLRSFPLSESSVAMERPPSSSPAEEFYLDRCEYWADVQYAPPLSTPVLSVGSKAIRLTRDGHARLQDYLAARGGTCAGPLLDPTHPTRGLFVIFRNEDGTGLCLYREWAYAKGLLGGIIAFSSVYLLCVIGMIVGIGSAREWIVVSVGSFTVVLLSCLGHATCSGTEEEKDVDKDPFGYLEIGEESRNKSQFYVAPKTTSTGLQSDGIMA</sequence>
<gene>
    <name evidence="2" type="ORF">OAUR00152_LOCUS39837</name>
</gene>
<reference evidence="2" key="1">
    <citation type="submission" date="2021-01" db="EMBL/GenBank/DDBJ databases">
        <authorList>
            <person name="Corre E."/>
            <person name="Pelletier E."/>
            <person name="Niang G."/>
            <person name="Scheremetjew M."/>
            <person name="Finn R."/>
            <person name="Kale V."/>
            <person name="Holt S."/>
            <person name="Cochrane G."/>
            <person name="Meng A."/>
            <person name="Brown T."/>
            <person name="Cohen L."/>
        </authorList>
    </citation>
    <scope>NUCLEOTIDE SEQUENCE</scope>
    <source>
        <strain evidence="2">Isolate 1302-5</strain>
    </source>
</reference>
<dbReference type="AlphaFoldDB" id="A0A7S4K5X2"/>
<feature type="transmembrane region" description="Helical" evidence="1">
    <location>
        <begin position="123"/>
        <end position="143"/>
    </location>
</feature>
<evidence type="ECO:0000256" key="1">
    <source>
        <dbReference type="SAM" id="Phobius"/>
    </source>
</evidence>
<feature type="transmembrane region" description="Helical" evidence="1">
    <location>
        <begin position="340"/>
        <end position="359"/>
    </location>
</feature>